<feature type="region of interest" description="Disordered" evidence="1">
    <location>
        <begin position="134"/>
        <end position="183"/>
    </location>
</feature>
<keyword evidence="3" id="KW-1185">Reference proteome</keyword>
<organism evidence="2 3">
    <name type="scientific">Dreissena polymorpha</name>
    <name type="common">Zebra mussel</name>
    <name type="synonym">Mytilus polymorpha</name>
    <dbReference type="NCBI Taxonomy" id="45954"/>
    <lineage>
        <taxon>Eukaryota</taxon>
        <taxon>Metazoa</taxon>
        <taxon>Spiralia</taxon>
        <taxon>Lophotrochozoa</taxon>
        <taxon>Mollusca</taxon>
        <taxon>Bivalvia</taxon>
        <taxon>Autobranchia</taxon>
        <taxon>Heteroconchia</taxon>
        <taxon>Euheterodonta</taxon>
        <taxon>Imparidentia</taxon>
        <taxon>Neoheterodontei</taxon>
        <taxon>Myida</taxon>
        <taxon>Dreissenoidea</taxon>
        <taxon>Dreissenidae</taxon>
        <taxon>Dreissena</taxon>
    </lineage>
</organism>
<reference evidence="2" key="2">
    <citation type="submission" date="2020-11" db="EMBL/GenBank/DDBJ databases">
        <authorList>
            <person name="McCartney M.A."/>
            <person name="Auch B."/>
            <person name="Kono T."/>
            <person name="Mallez S."/>
            <person name="Becker A."/>
            <person name="Gohl D.M."/>
            <person name="Silverstein K.A.T."/>
            <person name="Koren S."/>
            <person name="Bechman K.B."/>
            <person name="Herman A."/>
            <person name="Abrahante J.E."/>
            <person name="Garbe J."/>
        </authorList>
    </citation>
    <scope>NUCLEOTIDE SEQUENCE</scope>
    <source>
        <strain evidence="2">Duluth1</strain>
        <tissue evidence="2">Whole animal</tissue>
    </source>
</reference>
<evidence type="ECO:0000256" key="1">
    <source>
        <dbReference type="SAM" id="MobiDB-lite"/>
    </source>
</evidence>
<sequence length="183" mass="20869">MNIIELKILMQDKTNFETSNGDVEAKVEDIKSETEVMKSLDQRLCTEDNERQTCFNSEDMPDEAIERNRETPVCSDHVSYAEMNKTKSYGSNVLGNTETQSDCIAEPLLEEPNPDYDTKKNVCFSEPLKVTDEAKYIREGDDTSNMESNENGYDEKGQLSIKGDELENNEMHNKYNPTKDLVS</sequence>
<evidence type="ECO:0000313" key="2">
    <source>
        <dbReference type="EMBL" id="KAH3729779.1"/>
    </source>
</evidence>
<comment type="caution">
    <text evidence="2">The sequence shown here is derived from an EMBL/GenBank/DDBJ whole genome shotgun (WGS) entry which is preliminary data.</text>
</comment>
<evidence type="ECO:0000313" key="3">
    <source>
        <dbReference type="Proteomes" id="UP000828390"/>
    </source>
</evidence>
<name>A0A9D4CS68_DREPO</name>
<gene>
    <name evidence="2" type="ORF">DPMN_055757</name>
</gene>
<protein>
    <submittedName>
        <fullName evidence="2">Uncharacterized protein</fullName>
    </submittedName>
</protein>
<proteinExistence type="predicted"/>
<feature type="compositionally biased region" description="Basic and acidic residues" evidence="1">
    <location>
        <begin position="153"/>
        <end position="173"/>
    </location>
</feature>
<accession>A0A9D4CS68</accession>
<dbReference type="AlphaFoldDB" id="A0A9D4CS68"/>
<dbReference type="Proteomes" id="UP000828390">
    <property type="component" value="Unassembled WGS sequence"/>
</dbReference>
<dbReference type="EMBL" id="JAIWYP010000012">
    <property type="protein sequence ID" value="KAH3729779.1"/>
    <property type="molecule type" value="Genomic_DNA"/>
</dbReference>
<reference evidence="2" key="1">
    <citation type="journal article" date="2019" name="bioRxiv">
        <title>The Genome of the Zebra Mussel, Dreissena polymorpha: A Resource for Invasive Species Research.</title>
        <authorList>
            <person name="McCartney M.A."/>
            <person name="Auch B."/>
            <person name="Kono T."/>
            <person name="Mallez S."/>
            <person name="Zhang Y."/>
            <person name="Obille A."/>
            <person name="Becker A."/>
            <person name="Abrahante J.E."/>
            <person name="Garbe J."/>
            <person name="Badalamenti J.P."/>
            <person name="Herman A."/>
            <person name="Mangelson H."/>
            <person name="Liachko I."/>
            <person name="Sullivan S."/>
            <person name="Sone E.D."/>
            <person name="Koren S."/>
            <person name="Silverstein K.A.T."/>
            <person name="Beckman K.B."/>
            <person name="Gohl D.M."/>
        </authorList>
    </citation>
    <scope>NUCLEOTIDE SEQUENCE</scope>
    <source>
        <strain evidence="2">Duluth1</strain>
        <tissue evidence="2">Whole animal</tissue>
    </source>
</reference>